<evidence type="ECO:0000313" key="3">
    <source>
        <dbReference type="EMBL" id="KXT16689.1"/>
    </source>
</evidence>
<feature type="region of interest" description="Disordered" evidence="1">
    <location>
        <begin position="40"/>
        <end position="124"/>
    </location>
</feature>
<proteinExistence type="predicted"/>
<evidence type="ECO:0000256" key="1">
    <source>
        <dbReference type="SAM" id="MobiDB-lite"/>
    </source>
</evidence>
<keyword evidence="2" id="KW-0732">Signal</keyword>
<name>A0A139IPN6_9PEZI</name>
<feature type="compositionally biased region" description="Pro residues" evidence="1">
    <location>
        <begin position="48"/>
        <end position="73"/>
    </location>
</feature>
<reference evidence="3 4" key="1">
    <citation type="submission" date="2015-07" db="EMBL/GenBank/DDBJ databases">
        <title>Comparative genomics of the Sigatoka disease complex on banana suggests a link between parallel evolutionary changes in Pseudocercospora fijiensis and Pseudocercospora eumusae and increased virulence on the banana host.</title>
        <authorList>
            <person name="Chang T.-C."/>
            <person name="Salvucci A."/>
            <person name="Crous P.W."/>
            <person name="Stergiopoulos I."/>
        </authorList>
    </citation>
    <scope>NUCLEOTIDE SEQUENCE [LARGE SCALE GENOMIC DNA]</scope>
    <source>
        <strain evidence="3 4">CBS 116634</strain>
    </source>
</reference>
<feature type="signal peptide" evidence="2">
    <location>
        <begin position="1"/>
        <end position="18"/>
    </location>
</feature>
<keyword evidence="4" id="KW-1185">Reference proteome</keyword>
<dbReference type="AlphaFoldDB" id="A0A139IPN6"/>
<feature type="compositionally biased region" description="Pro residues" evidence="1">
    <location>
        <begin position="80"/>
        <end position="91"/>
    </location>
</feature>
<accession>A0A139IPN6</accession>
<sequence length="165" mass="16242">MKLASIPAFLLALTSVAALGPPGLSDNIIRRWDPNNILDVGEMTKRGAPPPWGKPPSKGPPTGAPPTGAPPPWGKKGPPTGAPPTGAPPPGGKKAPPTGAPPPGGKKPDPWAASDGDCASKGQGQCCCVQKTSTSSCTCCSGAGKKCTHNEKGGETGGCASACNS</sequence>
<evidence type="ECO:0000256" key="2">
    <source>
        <dbReference type="SAM" id="SignalP"/>
    </source>
</evidence>
<gene>
    <name evidence="3" type="ORF">AC579_5252</name>
</gene>
<protein>
    <submittedName>
        <fullName evidence="3">Uncharacterized protein</fullName>
    </submittedName>
</protein>
<organism evidence="3 4">
    <name type="scientific">Pseudocercospora musae</name>
    <dbReference type="NCBI Taxonomy" id="113226"/>
    <lineage>
        <taxon>Eukaryota</taxon>
        <taxon>Fungi</taxon>
        <taxon>Dikarya</taxon>
        <taxon>Ascomycota</taxon>
        <taxon>Pezizomycotina</taxon>
        <taxon>Dothideomycetes</taxon>
        <taxon>Dothideomycetidae</taxon>
        <taxon>Mycosphaerellales</taxon>
        <taxon>Mycosphaerellaceae</taxon>
        <taxon>Pseudocercospora</taxon>
    </lineage>
</organism>
<dbReference type="Proteomes" id="UP000073492">
    <property type="component" value="Unassembled WGS sequence"/>
</dbReference>
<feature type="chain" id="PRO_5007297602" evidence="2">
    <location>
        <begin position="19"/>
        <end position="165"/>
    </location>
</feature>
<dbReference type="EMBL" id="LFZO01000031">
    <property type="protein sequence ID" value="KXT16689.1"/>
    <property type="molecule type" value="Genomic_DNA"/>
</dbReference>
<comment type="caution">
    <text evidence="3">The sequence shown here is derived from an EMBL/GenBank/DDBJ whole genome shotgun (WGS) entry which is preliminary data.</text>
</comment>
<evidence type="ECO:0000313" key="4">
    <source>
        <dbReference type="Proteomes" id="UP000073492"/>
    </source>
</evidence>